<dbReference type="Pfam" id="PF01416">
    <property type="entry name" value="PseudoU_synth_1"/>
    <property type="match status" value="2"/>
</dbReference>
<dbReference type="InterPro" id="IPR020095">
    <property type="entry name" value="PsdUridine_synth_TruA_C"/>
</dbReference>
<dbReference type="RefSeq" id="WP_211631096.1">
    <property type="nucleotide sequence ID" value="NZ_CP073100.1"/>
</dbReference>
<sequence>MRLKLTIAYDGRSYEGWQSQVGNNTVQDHIKEALALTAKEPIALQGSGRTDAGVHALAQTAHFDAPEHLTMNPYNWVPALNTKLPATIRILSCEEVAPDFHARFSAVAKVYRYDLCTDPVLSPFKAGLAWHVPRLLDADVFQEALQVFTGRHDFQGFAANRGNETPETDWHRTITAAELEALPDGYRVTWCGDGFMYKMVRLMTGAAVHAAQGRIRMDDLRKLLDQPAGLPHGKSPLCAPSDGLYLQEVRYIS</sequence>
<dbReference type="CDD" id="cd02570">
    <property type="entry name" value="PseudoU_synth_EcTruA"/>
    <property type="match status" value="1"/>
</dbReference>
<dbReference type="PIRSF" id="PIRSF001430">
    <property type="entry name" value="tRNA_psdUrid_synth"/>
    <property type="match status" value="1"/>
</dbReference>
<dbReference type="Gene3D" id="3.30.70.580">
    <property type="entry name" value="Pseudouridine synthase I, catalytic domain, N-terminal subdomain"/>
    <property type="match status" value="1"/>
</dbReference>
<keyword evidence="10" id="KW-1185">Reference proteome</keyword>
<dbReference type="SUPFAM" id="SSF55120">
    <property type="entry name" value="Pseudouridine synthase"/>
    <property type="match status" value="1"/>
</dbReference>
<dbReference type="GO" id="GO:0003723">
    <property type="term" value="F:RNA binding"/>
    <property type="evidence" value="ECO:0007669"/>
    <property type="project" value="InterPro"/>
</dbReference>
<dbReference type="Proteomes" id="UP000676169">
    <property type="component" value="Chromosome"/>
</dbReference>
<protein>
    <recommendedName>
        <fullName evidence="4">tRNA pseudouridine synthase A</fullName>
        <ecNumber evidence="4">5.4.99.12</ecNumber>
    </recommendedName>
    <alternativeName>
        <fullName evidence="4">tRNA pseudouridine(38-40) synthase</fullName>
    </alternativeName>
    <alternativeName>
        <fullName evidence="4">tRNA pseudouridylate synthase I</fullName>
    </alternativeName>
    <alternativeName>
        <fullName evidence="4">tRNA-uridine isomerase I</fullName>
    </alternativeName>
</protein>
<dbReference type="FunFam" id="3.30.70.580:FF:000001">
    <property type="entry name" value="tRNA pseudouridine synthase A"/>
    <property type="match status" value="1"/>
</dbReference>
<organism evidence="9 10">
    <name type="scientific">Luteolibacter ambystomatis</name>
    <dbReference type="NCBI Taxonomy" id="2824561"/>
    <lineage>
        <taxon>Bacteria</taxon>
        <taxon>Pseudomonadati</taxon>
        <taxon>Verrucomicrobiota</taxon>
        <taxon>Verrucomicrobiia</taxon>
        <taxon>Verrucomicrobiales</taxon>
        <taxon>Verrucomicrobiaceae</taxon>
        <taxon>Luteolibacter</taxon>
    </lineage>
</organism>
<evidence type="ECO:0000256" key="3">
    <source>
        <dbReference type="ARBA" id="ARBA00023235"/>
    </source>
</evidence>
<evidence type="ECO:0000313" key="10">
    <source>
        <dbReference type="Proteomes" id="UP000676169"/>
    </source>
</evidence>
<comment type="function">
    <text evidence="4">Formation of pseudouridine at positions 38, 39 and 40 in the anticodon stem and loop of transfer RNAs.</text>
</comment>
<dbReference type="EMBL" id="CP073100">
    <property type="protein sequence ID" value="QUE50957.1"/>
    <property type="molecule type" value="Genomic_DNA"/>
</dbReference>
<reference evidence="9" key="1">
    <citation type="submission" date="2021-04" db="EMBL/GenBank/DDBJ databases">
        <title>Luteolibacter sp. 32A isolated from the skin of an Anderson's salamander (Ambystoma andersonii).</title>
        <authorList>
            <person name="Spergser J."/>
            <person name="Busse H.-J."/>
        </authorList>
    </citation>
    <scope>NUCLEOTIDE SEQUENCE</scope>
    <source>
        <strain evidence="9">32A</strain>
    </source>
</reference>
<evidence type="ECO:0000256" key="4">
    <source>
        <dbReference type="HAMAP-Rule" id="MF_00171"/>
    </source>
</evidence>
<dbReference type="InterPro" id="IPR020097">
    <property type="entry name" value="PsdUridine_synth_TruA_a/b_dom"/>
</dbReference>
<dbReference type="InterPro" id="IPR020094">
    <property type="entry name" value="TruA/RsuA/RluB/E/F_N"/>
</dbReference>
<keyword evidence="3 4" id="KW-0413">Isomerase</keyword>
<evidence type="ECO:0000256" key="7">
    <source>
        <dbReference type="RuleBase" id="RU003792"/>
    </source>
</evidence>
<dbReference type="PANTHER" id="PTHR11142:SF0">
    <property type="entry name" value="TRNA PSEUDOURIDINE SYNTHASE-LIKE 1"/>
    <property type="match status" value="1"/>
</dbReference>
<dbReference type="EC" id="5.4.99.12" evidence="4"/>
<evidence type="ECO:0000256" key="2">
    <source>
        <dbReference type="ARBA" id="ARBA00022694"/>
    </source>
</evidence>
<evidence type="ECO:0000256" key="5">
    <source>
        <dbReference type="PIRSR" id="PIRSR001430-1"/>
    </source>
</evidence>
<dbReference type="Gene3D" id="3.30.70.660">
    <property type="entry name" value="Pseudouridine synthase I, catalytic domain, C-terminal subdomain"/>
    <property type="match status" value="1"/>
</dbReference>
<comment type="subunit">
    <text evidence="4">Homodimer.</text>
</comment>
<dbReference type="NCBIfam" id="TIGR00071">
    <property type="entry name" value="hisT_truA"/>
    <property type="match status" value="1"/>
</dbReference>
<comment type="caution">
    <text evidence="4">Lacks conserved residue(s) required for the propagation of feature annotation.</text>
</comment>
<dbReference type="InterPro" id="IPR020103">
    <property type="entry name" value="PsdUridine_synth_cat_dom_sf"/>
</dbReference>
<proteinExistence type="inferred from homology"/>
<name>A0A975IZ58_9BACT</name>
<dbReference type="HAMAP" id="MF_00171">
    <property type="entry name" value="TruA"/>
    <property type="match status" value="1"/>
</dbReference>
<keyword evidence="2 4" id="KW-0819">tRNA processing</keyword>
<gene>
    <name evidence="4 9" type="primary">truA</name>
    <name evidence="9" type="ORF">KBB96_19115</name>
</gene>
<feature type="binding site" evidence="4 6">
    <location>
        <position position="111"/>
    </location>
    <ligand>
        <name>substrate</name>
    </ligand>
</feature>
<evidence type="ECO:0000313" key="9">
    <source>
        <dbReference type="EMBL" id="QUE50957.1"/>
    </source>
</evidence>
<evidence type="ECO:0000256" key="6">
    <source>
        <dbReference type="PIRSR" id="PIRSR001430-2"/>
    </source>
</evidence>
<feature type="domain" description="Pseudouridine synthase I TruA alpha/beta" evidence="8">
    <location>
        <begin position="8"/>
        <end position="104"/>
    </location>
</feature>
<feature type="active site" description="Nucleophile" evidence="4 5">
    <location>
        <position position="51"/>
    </location>
</feature>
<dbReference type="KEGG" id="lamb:KBB96_19115"/>
<accession>A0A975IZ58</accession>
<dbReference type="GO" id="GO:0160147">
    <property type="term" value="F:tRNA pseudouridine(38-40) synthase activity"/>
    <property type="evidence" value="ECO:0007669"/>
    <property type="project" value="UniProtKB-EC"/>
</dbReference>
<dbReference type="AlphaFoldDB" id="A0A975IZ58"/>
<dbReference type="GO" id="GO:0031119">
    <property type="term" value="P:tRNA pseudouridine synthesis"/>
    <property type="evidence" value="ECO:0007669"/>
    <property type="project" value="UniProtKB-UniRule"/>
</dbReference>
<dbReference type="InterPro" id="IPR001406">
    <property type="entry name" value="PsdUridine_synth_TruA"/>
</dbReference>
<dbReference type="PANTHER" id="PTHR11142">
    <property type="entry name" value="PSEUDOURIDYLATE SYNTHASE"/>
    <property type="match status" value="1"/>
</dbReference>
<evidence type="ECO:0000259" key="8">
    <source>
        <dbReference type="Pfam" id="PF01416"/>
    </source>
</evidence>
<evidence type="ECO:0000256" key="1">
    <source>
        <dbReference type="ARBA" id="ARBA00009375"/>
    </source>
</evidence>
<feature type="domain" description="Pseudouridine synthase I TruA alpha/beta" evidence="8">
    <location>
        <begin position="144"/>
        <end position="251"/>
    </location>
</feature>
<comment type="catalytic activity">
    <reaction evidence="4 7">
        <text>uridine(38/39/40) in tRNA = pseudouridine(38/39/40) in tRNA</text>
        <dbReference type="Rhea" id="RHEA:22376"/>
        <dbReference type="Rhea" id="RHEA-COMP:10085"/>
        <dbReference type="Rhea" id="RHEA-COMP:10087"/>
        <dbReference type="ChEBI" id="CHEBI:65314"/>
        <dbReference type="ChEBI" id="CHEBI:65315"/>
        <dbReference type="EC" id="5.4.99.12"/>
    </reaction>
</comment>
<comment type="similarity">
    <text evidence="1 4 7">Belongs to the tRNA pseudouridine synthase TruA family.</text>
</comment>